<dbReference type="InterPro" id="IPR036259">
    <property type="entry name" value="MFS_trans_sf"/>
</dbReference>
<name>A0ABQ5QPW0_9ACTN</name>
<keyword evidence="1" id="KW-0472">Membrane</keyword>
<keyword evidence="1" id="KW-1133">Transmembrane helix</keyword>
<gene>
    <name evidence="2" type="ORF">Pa4123_19570</name>
</gene>
<dbReference type="PANTHER" id="PTHR23530">
    <property type="entry name" value="TRANSPORT PROTEIN-RELATED"/>
    <property type="match status" value="1"/>
</dbReference>
<proteinExistence type="predicted"/>
<protein>
    <submittedName>
        <fullName evidence="2">MFS transporter</fullName>
    </submittedName>
</protein>
<feature type="transmembrane region" description="Helical" evidence="1">
    <location>
        <begin position="44"/>
        <end position="65"/>
    </location>
</feature>
<keyword evidence="1" id="KW-0812">Transmembrane</keyword>
<feature type="transmembrane region" description="Helical" evidence="1">
    <location>
        <begin position="169"/>
        <end position="187"/>
    </location>
</feature>
<feature type="transmembrane region" description="Helical" evidence="1">
    <location>
        <begin position="293"/>
        <end position="311"/>
    </location>
</feature>
<feature type="transmembrane region" description="Helical" evidence="1">
    <location>
        <begin position="318"/>
        <end position="337"/>
    </location>
</feature>
<dbReference type="InterPro" id="IPR011701">
    <property type="entry name" value="MFS"/>
</dbReference>
<dbReference type="Proteomes" id="UP001144280">
    <property type="component" value="Unassembled WGS sequence"/>
</dbReference>
<evidence type="ECO:0000256" key="1">
    <source>
        <dbReference type="SAM" id="Phobius"/>
    </source>
</evidence>
<dbReference type="EMBL" id="BSDI01000007">
    <property type="protein sequence ID" value="GLH96683.1"/>
    <property type="molecule type" value="Genomic_DNA"/>
</dbReference>
<dbReference type="Gene3D" id="1.20.1250.20">
    <property type="entry name" value="MFS general substrate transporter like domains"/>
    <property type="match status" value="1"/>
</dbReference>
<dbReference type="PANTHER" id="PTHR23530:SF1">
    <property type="entry name" value="PERMEASE, MAJOR FACILITATOR SUPERFAMILY-RELATED"/>
    <property type="match status" value="1"/>
</dbReference>
<feature type="transmembrane region" description="Helical" evidence="1">
    <location>
        <begin position="255"/>
        <end position="273"/>
    </location>
</feature>
<comment type="caution">
    <text evidence="2">The sequence shown here is derived from an EMBL/GenBank/DDBJ whole genome shotgun (WGS) entry which is preliminary data.</text>
</comment>
<dbReference type="Pfam" id="PF07690">
    <property type="entry name" value="MFS_1"/>
    <property type="match status" value="1"/>
</dbReference>
<feature type="transmembrane region" description="Helical" evidence="1">
    <location>
        <begin position="18"/>
        <end position="38"/>
    </location>
</feature>
<accession>A0ABQ5QPW0</accession>
<dbReference type="RefSeq" id="WP_281893947.1">
    <property type="nucleotide sequence ID" value="NZ_BSDI01000007.1"/>
</dbReference>
<dbReference type="SUPFAM" id="SSF103473">
    <property type="entry name" value="MFS general substrate transporter"/>
    <property type="match status" value="1"/>
</dbReference>
<keyword evidence="3" id="KW-1185">Reference proteome</keyword>
<evidence type="ECO:0000313" key="3">
    <source>
        <dbReference type="Proteomes" id="UP001144280"/>
    </source>
</evidence>
<feature type="transmembrane region" description="Helical" evidence="1">
    <location>
        <begin position="343"/>
        <end position="364"/>
    </location>
</feature>
<sequence length="437" mass="45002">MLTTSRLNATASRLNATLYLYCLFDNLVLLYPVYTLLFSDTGLSVWQISSLFVIWSASSIALEIPSGVWADRFSRRALLVAGPLSSAVGFGLWVAAPSYWVFALGFVLWGAKEALASGAFEALVYEELDRLGAADRYARTIGRAQAAGLISAVLSMALASPVLDAGGYHAVGAASVVACLVAAAIAAQLPEHRARSVAHASSARGHSMTAAVGEAAVAVTHPPSPETPVLATAAPDTGYLDVLLAGFAEARHSRAVRGAVLLVPAVTVVWGALEEYTPLLARDAGVPDATVPLFMLLIWVGATAGGLLGGVGERLSSTGLAVLLVAAAGLLAAGAASGRPAGFVLLAIAFCGFQLASVTADARLQHRITGSSRATVTSFAGVLSDSTTIAVFAGYGVMAGATGHEWAFAAFALPYLAVAAALVLSRRPPPWISRRSR</sequence>
<evidence type="ECO:0000313" key="2">
    <source>
        <dbReference type="EMBL" id="GLH96683.1"/>
    </source>
</evidence>
<organism evidence="2 3">
    <name type="scientific">Phytohabitans aurantiacus</name>
    <dbReference type="NCBI Taxonomy" id="3016789"/>
    <lineage>
        <taxon>Bacteria</taxon>
        <taxon>Bacillati</taxon>
        <taxon>Actinomycetota</taxon>
        <taxon>Actinomycetes</taxon>
        <taxon>Micromonosporales</taxon>
        <taxon>Micromonosporaceae</taxon>
    </lineage>
</organism>
<feature type="transmembrane region" description="Helical" evidence="1">
    <location>
        <begin position="77"/>
        <end position="96"/>
    </location>
</feature>
<feature type="transmembrane region" description="Helical" evidence="1">
    <location>
        <begin position="376"/>
        <end position="400"/>
    </location>
</feature>
<dbReference type="InterPro" id="IPR053160">
    <property type="entry name" value="MFS_DHA3_Transporter"/>
</dbReference>
<feature type="transmembrane region" description="Helical" evidence="1">
    <location>
        <begin position="406"/>
        <end position="425"/>
    </location>
</feature>
<reference evidence="2" key="1">
    <citation type="submission" date="2022-12" db="EMBL/GenBank/DDBJ databases">
        <title>New Phytohabitans aurantiacus sp. RD004123 nov., an actinomycete isolated from soil.</title>
        <authorList>
            <person name="Triningsih D.W."/>
            <person name="Harunari E."/>
            <person name="Igarashi Y."/>
        </authorList>
    </citation>
    <scope>NUCLEOTIDE SEQUENCE</scope>
    <source>
        <strain evidence="2">RD004123</strain>
    </source>
</reference>